<dbReference type="RefSeq" id="WP_108741668.1">
    <property type="nucleotide sequence ID" value="NZ_CP020918.1"/>
</dbReference>
<dbReference type="InterPro" id="IPR000917">
    <property type="entry name" value="Sulfatase_N"/>
</dbReference>
<dbReference type="PANTHER" id="PTHR45953">
    <property type="entry name" value="IDURONATE 2-SULFATASE"/>
    <property type="match status" value="1"/>
</dbReference>
<evidence type="ECO:0000313" key="10">
    <source>
        <dbReference type="Proteomes" id="UP000244527"/>
    </source>
</evidence>
<evidence type="ECO:0000256" key="7">
    <source>
        <dbReference type="SAM" id="SignalP"/>
    </source>
</evidence>
<keyword evidence="6" id="KW-0106">Calcium</keyword>
<dbReference type="CDD" id="cd16030">
    <property type="entry name" value="iduronate-2-sulfatase"/>
    <property type="match status" value="1"/>
</dbReference>
<keyword evidence="4 7" id="KW-0732">Signal</keyword>
<dbReference type="GO" id="GO:0005737">
    <property type="term" value="C:cytoplasm"/>
    <property type="evidence" value="ECO:0007669"/>
    <property type="project" value="TreeGrafter"/>
</dbReference>
<comment type="cofactor">
    <cofactor evidence="1">
        <name>Ca(2+)</name>
        <dbReference type="ChEBI" id="CHEBI:29108"/>
    </cofactor>
</comment>
<evidence type="ECO:0000256" key="3">
    <source>
        <dbReference type="ARBA" id="ARBA00022723"/>
    </source>
</evidence>
<evidence type="ECO:0000256" key="5">
    <source>
        <dbReference type="ARBA" id="ARBA00022801"/>
    </source>
</evidence>
<name>A0A2S1LGG8_9FLAO</name>
<dbReference type="GO" id="GO:0004423">
    <property type="term" value="F:iduronate-2-sulfatase activity"/>
    <property type="evidence" value="ECO:0007669"/>
    <property type="project" value="InterPro"/>
</dbReference>
<keyword evidence="5" id="KW-0378">Hydrolase</keyword>
<accession>A0A2S1LGG8</accession>
<proteinExistence type="inferred from homology"/>
<dbReference type="EMBL" id="CP020918">
    <property type="protein sequence ID" value="AWG22751.1"/>
    <property type="molecule type" value="Genomic_DNA"/>
</dbReference>
<gene>
    <name evidence="9" type="ORF">FFWV33_15050</name>
</gene>
<dbReference type="Gene3D" id="3.40.720.10">
    <property type="entry name" value="Alkaline Phosphatase, subunit A"/>
    <property type="match status" value="1"/>
</dbReference>
<dbReference type="SUPFAM" id="SSF53649">
    <property type="entry name" value="Alkaline phosphatase-like"/>
    <property type="match status" value="1"/>
</dbReference>
<dbReference type="Pfam" id="PF00884">
    <property type="entry name" value="Sulfatase"/>
    <property type="match status" value="1"/>
</dbReference>
<organism evidence="9 10">
    <name type="scientific">Flavobacterium faecale</name>
    <dbReference type="NCBI Taxonomy" id="1355330"/>
    <lineage>
        <taxon>Bacteria</taxon>
        <taxon>Pseudomonadati</taxon>
        <taxon>Bacteroidota</taxon>
        <taxon>Flavobacteriia</taxon>
        <taxon>Flavobacteriales</taxon>
        <taxon>Flavobacteriaceae</taxon>
        <taxon>Flavobacterium</taxon>
    </lineage>
</organism>
<evidence type="ECO:0000259" key="8">
    <source>
        <dbReference type="Pfam" id="PF00884"/>
    </source>
</evidence>
<dbReference type="Proteomes" id="UP000244527">
    <property type="component" value="Chromosome"/>
</dbReference>
<dbReference type="PANTHER" id="PTHR45953:SF1">
    <property type="entry name" value="IDURONATE 2-SULFATASE"/>
    <property type="match status" value="1"/>
</dbReference>
<reference evidence="9 10" key="1">
    <citation type="submission" date="2017-04" db="EMBL/GenBank/DDBJ databases">
        <title>Compelte genome sequence of WV33.</title>
        <authorList>
            <person name="Lee P.C."/>
        </authorList>
    </citation>
    <scope>NUCLEOTIDE SEQUENCE [LARGE SCALE GENOMIC DNA]</scope>
    <source>
        <strain evidence="9 10">WV33</strain>
    </source>
</reference>
<evidence type="ECO:0000256" key="1">
    <source>
        <dbReference type="ARBA" id="ARBA00001913"/>
    </source>
</evidence>
<feature type="chain" id="PRO_5015632926" evidence="7">
    <location>
        <begin position="22"/>
        <end position="474"/>
    </location>
</feature>
<dbReference type="InterPro" id="IPR017850">
    <property type="entry name" value="Alkaline_phosphatase_core_sf"/>
</dbReference>
<dbReference type="AlphaFoldDB" id="A0A2S1LGG8"/>
<dbReference type="KEGG" id="ffa:FFWV33_15050"/>
<dbReference type="GO" id="GO:0046872">
    <property type="term" value="F:metal ion binding"/>
    <property type="evidence" value="ECO:0007669"/>
    <property type="project" value="UniProtKB-KW"/>
</dbReference>
<keyword evidence="3" id="KW-0479">Metal-binding</keyword>
<evidence type="ECO:0000256" key="2">
    <source>
        <dbReference type="ARBA" id="ARBA00008779"/>
    </source>
</evidence>
<dbReference type="OrthoDB" id="9766107at2"/>
<dbReference type="InterPro" id="IPR035874">
    <property type="entry name" value="IDS"/>
</dbReference>
<evidence type="ECO:0000313" key="9">
    <source>
        <dbReference type="EMBL" id="AWG22751.1"/>
    </source>
</evidence>
<comment type="similarity">
    <text evidence="2">Belongs to the sulfatase family.</text>
</comment>
<dbReference type="PROSITE" id="PS00523">
    <property type="entry name" value="SULFATASE_1"/>
    <property type="match status" value="1"/>
</dbReference>
<keyword evidence="10" id="KW-1185">Reference proteome</keyword>
<dbReference type="InterPro" id="IPR024607">
    <property type="entry name" value="Sulfatase_CS"/>
</dbReference>
<feature type="domain" description="Sulfatase N-terminal" evidence="8">
    <location>
        <begin position="26"/>
        <end position="386"/>
    </location>
</feature>
<sequence>MKNLKLVTLLFGMVFCVTIQAQERQKNILLICMDDLRPELNSFGVSYIKSPNIDKLASEGRVFLNHYVNSASCGPSRYTMLTGRYGDPGNDAIFERAEKLKVNPNAVPPSMPEWFRNKGYTTVSVGKVSHHPGGLGGKDWNDVNVIEMPNAWNEQLMPVAEWEHPRGAMHGLANGEIRSTEKTKMDVFQSFDGPDTSYPDGHIANEAIKQLGKLASQDKPFFLAVGLIRPHLPFGAPKKYLDLYKNVKLPPIQSPEKPTSVSTWHNSGEFFQYNLWGKNPNTDKEFADEVRKHYAACVSYADEQVGFILAKLKETGADKNTIIVLWGDHGWNLGEHAIWGKHNLFEEGVRSPLIISYPELKAKGKQSNGIVETVDIFPTLYDLSGIEKPSFANGESLLPLLKDAKSNGHVAFSYNGKANSIRTMQYRFTLHKNGATELYDEKSTAKEAKNIAQENPVIVEELKLLLKNKLDKLN</sequence>
<evidence type="ECO:0000256" key="6">
    <source>
        <dbReference type="ARBA" id="ARBA00022837"/>
    </source>
</evidence>
<protein>
    <submittedName>
        <fullName evidence="9">Iduronate-2-sulfatase</fullName>
    </submittedName>
</protein>
<evidence type="ECO:0000256" key="4">
    <source>
        <dbReference type="ARBA" id="ARBA00022729"/>
    </source>
</evidence>
<feature type="signal peptide" evidence="7">
    <location>
        <begin position="1"/>
        <end position="21"/>
    </location>
</feature>